<dbReference type="InterPro" id="IPR009057">
    <property type="entry name" value="Homeodomain-like_sf"/>
</dbReference>
<dbReference type="PANTHER" id="PTHR30055:SF234">
    <property type="entry name" value="HTH-TYPE TRANSCRIPTIONAL REGULATOR BETI"/>
    <property type="match status" value="1"/>
</dbReference>
<evidence type="ECO:0000259" key="5">
    <source>
        <dbReference type="PROSITE" id="PS50977"/>
    </source>
</evidence>
<gene>
    <name evidence="6" type="ORF">ITP53_08140</name>
</gene>
<name>A0A931EZX6_9ACTN</name>
<dbReference type="InterPro" id="IPR050109">
    <property type="entry name" value="HTH-type_TetR-like_transc_reg"/>
</dbReference>
<evidence type="ECO:0000313" key="6">
    <source>
        <dbReference type="EMBL" id="MBF8185708.1"/>
    </source>
</evidence>
<sequence length="187" mass="20080">MVKNSTLRAHVEAGILRVAATVLAERGDKASMADIATAAGVARATLYRYFPSRDALVKALTEAALADLHDRITDARLDEVAPDEAIARLTRAVVAATHEYRALALFGEEHGAEELKERLLGPLRDQIERGVREGRFRADIPPDVLFALYRGIVEGGVSQVMSGRLGAEQASAAITTVFLNGTLTEAT</sequence>
<dbReference type="Proteomes" id="UP000605361">
    <property type="component" value="Unassembled WGS sequence"/>
</dbReference>
<dbReference type="GO" id="GO:0003700">
    <property type="term" value="F:DNA-binding transcription factor activity"/>
    <property type="evidence" value="ECO:0007669"/>
    <property type="project" value="TreeGrafter"/>
</dbReference>
<dbReference type="InterPro" id="IPR001647">
    <property type="entry name" value="HTH_TetR"/>
</dbReference>
<evidence type="ECO:0000313" key="7">
    <source>
        <dbReference type="Proteomes" id="UP000605361"/>
    </source>
</evidence>
<comment type="caution">
    <text evidence="6">The sequence shown here is derived from an EMBL/GenBank/DDBJ whole genome shotgun (WGS) entry which is preliminary data.</text>
</comment>
<feature type="domain" description="HTH tetR-type" evidence="5">
    <location>
        <begin position="9"/>
        <end position="68"/>
    </location>
</feature>
<organism evidence="6 7">
    <name type="scientific">Nonomuraea cypriaca</name>
    <dbReference type="NCBI Taxonomy" id="1187855"/>
    <lineage>
        <taxon>Bacteria</taxon>
        <taxon>Bacillati</taxon>
        <taxon>Actinomycetota</taxon>
        <taxon>Actinomycetes</taxon>
        <taxon>Streptosporangiales</taxon>
        <taxon>Streptosporangiaceae</taxon>
        <taxon>Nonomuraea</taxon>
    </lineage>
</organism>
<dbReference type="AlphaFoldDB" id="A0A931EZX6"/>
<dbReference type="PRINTS" id="PR00455">
    <property type="entry name" value="HTHTETR"/>
</dbReference>
<protein>
    <submittedName>
        <fullName evidence="6">Helix-turn-helix transcriptional regulator</fullName>
    </submittedName>
</protein>
<dbReference type="InterPro" id="IPR036271">
    <property type="entry name" value="Tet_transcr_reg_TetR-rel_C_sf"/>
</dbReference>
<feature type="DNA-binding region" description="H-T-H motif" evidence="4">
    <location>
        <begin position="31"/>
        <end position="50"/>
    </location>
</feature>
<dbReference type="GO" id="GO:0000976">
    <property type="term" value="F:transcription cis-regulatory region binding"/>
    <property type="evidence" value="ECO:0007669"/>
    <property type="project" value="TreeGrafter"/>
</dbReference>
<dbReference type="EMBL" id="JADOGI010000017">
    <property type="protein sequence ID" value="MBF8185708.1"/>
    <property type="molecule type" value="Genomic_DNA"/>
</dbReference>
<keyword evidence="7" id="KW-1185">Reference proteome</keyword>
<evidence type="ECO:0000256" key="1">
    <source>
        <dbReference type="ARBA" id="ARBA00023015"/>
    </source>
</evidence>
<reference evidence="6" key="1">
    <citation type="submission" date="2020-11" db="EMBL/GenBank/DDBJ databases">
        <title>Whole-genome analyses of Nonomuraea sp. K274.</title>
        <authorList>
            <person name="Veyisoglu A."/>
        </authorList>
    </citation>
    <scope>NUCLEOTIDE SEQUENCE</scope>
    <source>
        <strain evidence="6">K274</strain>
    </source>
</reference>
<dbReference type="Gene3D" id="1.10.357.10">
    <property type="entry name" value="Tetracycline Repressor, domain 2"/>
    <property type="match status" value="1"/>
</dbReference>
<keyword evidence="2 4" id="KW-0238">DNA-binding</keyword>
<evidence type="ECO:0000256" key="4">
    <source>
        <dbReference type="PROSITE-ProRule" id="PRU00335"/>
    </source>
</evidence>
<evidence type="ECO:0000256" key="3">
    <source>
        <dbReference type="ARBA" id="ARBA00023163"/>
    </source>
</evidence>
<proteinExistence type="predicted"/>
<dbReference type="Pfam" id="PF00440">
    <property type="entry name" value="TetR_N"/>
    <property type="match status" value="1"/>
</dbReference>
<dbReference type="SUPFAM" id="SSF46689">
    <property type="entry name" value="Homeodomain-like"/>
    <property type="match status" value="1"/>
</dbReference>
<dbReference type="SUPFAM" id="SSF48498">
    <property type="entry name" value="Tetracyclin repressor-like, C-terminal domain"/>
    <property type="match status" value="1"/>
</dbReference>
<dbReference type="PROSITE" id="PS50977">
    <property type="entry name" value="HTH_TETR_2"/>
    <property type="match status" value="1"/>
</dbReference>
<keyword evidence="3" id="KW-0804">Transcription</keyword>
<evidence type="ECO:0000256" key="2">
    <source>
        <dbReference type="ARBA" id="ARBA00023125"/>
    </source>
</evidence>
<keyword evidence="1" id="KW-0805">Transcription regulation</keyword>
<dbReference type="PANTHER" id="PTHR30055">
    <property type="entry name" value="HTH-TYPE TRANSCRIPTIONAL REGULATOR RUTR"/>
    <property type="match status" value="1"/>
</dbReference>
<dbReference type="RefSeq" id="WP_195894691.1">
    <property type="nucleotide sequence ID" value="NZ_JADOGI010000017.1"/>
</dbReference>
<accession>A0A931EZX6</accession>